<evidence type="ECO:0000256" key="1">
    <source>
        <dbReference type="ARBA" id="ARBA00004123"/>
    </source>
</evidence>
<sequence length="144" mass="16072">MPTTNIDYTEITQALNTPKDSYVPGNCIISTPFGLLVLEIQGELNLPLSAPQDPASVDPEYLANFATVDDVYHAVKFGRMEFDAKDPSKVVLFIGNSQRLIGSVEKLREPLGVLRVSTNDDQSMKFMDIIEKKVIFKQRPLPIM</sequence>
<dbReference type="Proteomes" id="UP000182259">
    <property type="component" value="Chromosome V"/>
</dbReference>
<accession>A0A1L0GLU2</accession>
<keyword evidence="2" id="KW-0235">DNA replication</keyword>
<evidence type="ECO:0000313" key="8">
    <source>
        <dbReference type="Proteomes" id="UP000182259"/>
    </source>
</evidence>
<comment type="similarity">
    <text evidence="6">Belongs to the CTF8 family.</text>
</comment>
<dbReference type="Pfam" id="PF09696">
    <property type="entry name" value="Ctf8"/>
    <property type="match status" value="1"/>
</dbReference>
<organism evidence="7 8">
    <name type="scientific">Sungouiella intermedia</name>
    <dbReference type="NCBI Taxonomy" id="45354"/>
    <lineage>
        <taxon>Eukaryota</taxon>
        <taxon>Fungi</taxon>
        <taxon>Dikarya</taxon>
        <taxon>Ascomycota</taxon>
        <taxon>Saccharomycotina</taxon>
        <taxon>Pichiomycetes</taxon>
        <taxon>Metschnikowiaceae</taxon>
        <taxon>Sungouiella</taxon>
    </lineage>
</organism>
<comment type="subcellular location">
    <subcellularLocation>
        <location evidence="1">Nucleus</location>
    </subcellularLocation>
</comment>
<reference evidence="7 8" key="1">
    <citation type="submission" date="2016-10" db="EMBL/GenBank/DDBJ databases">
        <authorList>
            <person name="de Groot N.N."/>
        </authorList>
    </citation>
    <scope>NUCLEOTIDE SEQUENCE [LARGE SCALE GENOMIC DNA]</scope>
    <source>
        <strain evidence="7 8">PYCC 4715</strain>
    </source>
</reference>
<evidence type="ECO:0000256" key="2">
    <source>
        <dbReference type="ARBA" id="ARBA00022705"/>
    </source>
</evidence>
<gene>
    <name evidence="7" type="ORF">SAMEA4029009_CIC11G00000004358</name>
</gene>
<keyword evidence="4" id="KW-0539">Nucleus</keyword>
<protein>
    <submittedName>
        <fullName evidence="7">CIC11C00000004358</fullName>
    </submittedName>
</protein>
<evidence type="ECO:0000256" key="5">
    <source>
        <dbReference type="ARBA" id="ARBA00023306"/>
    </source>
</evidence>
<dbReference type="GO" id="GO:0031390">
    <property type="term" value="C:Ctf18 RFC-like complex"/>
    <property type="evidence" value="ECO:0007669"/>
    <property type="project" value="InterPro"/>
</dbReference>
<dbReference type="AlphaFoldDB" id="A0A1L0GLU2"/>
<dbReference type="EMBL" id="LT635768">
    <property type="protein sequence ID" value="SGZ57141.1"/>
    <property type="molecule type" value="Genomic_DNA"/>
</dbReference>
<evidence type="ECO:0000256" key="3">
    <source>
        <dbReference type="ARBA" id="ARBA00023125"/>
    </source>
</evidence>
<dbReference type="GO" id="GO:0007064">
    <property type="term" value="P:mitotic sister chromatid cohesion"/>
    <property type="evidence" value="ECO:0007669"/>
    <property type="project" value="InterPro"/>
</dbReference>
<evidence type="ECO:0000256" key="6">
    <source>
        <dbReference type="ARBA" id="ARBA00038447"/>
    </source>
</evidence>
<proteinExistence type="inferred from homology"/>
<evidence type="ECO:0000313" key="7">
    <source>
        <dbReference type="EMBL" id="SGZ57141.1"/>
    </source>
</evidence>
<dbReference type="PANTHER" id="PTHR28605">
    <property type="entry name" value="CTF8, CHROMOSOME TRANSMISSION FIDELITY FACTOR 8 HOMOLOG (S. CEREVISIAE)"/>
    <property type="match status" value="1"/>
</dbReference>
<dbReference type="PANTHER" id="PTHR28605:SF1">
    <property type="entry name" value="CHROMOSOME TRANSMISSION FIDELITY FACTOR 8"/>
    <property type="match status" value="1"/>
</dbReference>
<keyword evidence="3" id="KW-0238">DNA-binding</keyword>
<keyword evidence="5" id="KW-0131">Cell cycle</keyword>
<name>A0A1L0GLU2_9ASCO</name>
<dbReference type="GO" id="GO:0006260">
    <property type="term" value="P:DNA replication"/>
    <property type="evidence" value="ECO:0007669"/>
    <property type="project" value="UniProtKB-KW"/>
</dbReference>
<dbReference type="GO" id="GO:0003677">
    <property type="term" value="F:DNA binding"/>
    <property type="evidence" value="ECO:0007669"/>
    <property type="project" value="UniProtKB-KW"/>
</dbReference>
<dbReference type="InterPro" id="IPR018607">
    <property type="entry name" value="Ctf8"/>
</dbReference>
<evidence type="ECO:0000256" key="4">
    <source>
        <dbReference type="ARBA" id="ARBA00023242"/>
    </source>
</evidence>